<reference evidence="8" key="1">
    <citation type="submission" date="2018-06" db="EMBL/GenBank/DDBJ databases">
        <title>Complete genome sequences of Mycoplasma anatis, M. anseris and M. cloacale type strains.</title>
        <authorList>
            <person name="Grozner D."/>
            <person name="Forro B."/>
            <person name="Sulyok K.M."/>
            <person name="Marton S."/>
            <person name="Kreizinger Z."/>
            <person name="Banyai K."/>
            <person name="Gyuranecz M."/>
        </authorList>
    </citation>
    <scope>NUCLEOTIDE SEQUENCE [LARGE SCALE GENOMIC DNA]</scope>
    <source>
        <strain evidence="8">ATCC 49234</strain>
    </source>
</reference>
<dbReference type="InterPro" id="IPR036388">
    <property type="entry name" value="WH-like_DNA-bd_sf"/>
</dbReference>
<dbReference type="InterPro" id="IPR029016">
    <property type="entry name" value="GAF-like_dom_sf"/>
</dbReference>
<sequence length="331" mass="37740">MNSMLKDKENHIFKLIVDYYVETGEPVGSKNLVSRYKLNCSSATIRNIMARLEQLNFLEKYHSSGGRVPSTIGLEYYAKYLVYNPQRYFNEKLEDLLAKRRIKIDATLEEAASIVSEMAGVTVIATSNNGSETLKSIQLTTLSDKSAIVVIVTSTGKVESKIFNFENEDIELDDLKVAIRLFKERLLDTPLIELSKKALALMPIFSKQVKNYEIILQKFIKSVFVFEEETKTKTFNKGAIILSRSISREEIAKVLDLIENHSVWETIENNLDEDNNIKLDVSRPNLSIISKRINFANDKNIKELSIVGPSNINFEESFEAINILEKIIKEK</sequence>
<dbReference type="EMBL" id="CP030140">
    <property type="protein sequence ID" value="AWX69591.1"/>
    <property type="molecule type" value="Genomic_DNA"/>
</dbReference>
<proteinExistence type="inferred from homology"/>
<keyword evidence="4 5" id="KW-0804">Transcription</keyword>
<dbReference type="InterPro" id="IPR021153">
    <property type="entry name" value="HrcA_C"/>
</dbReference>
<evidence type="ECO:0000256" key="2">
    <source>
        <dbReference type="ARBA" id="ARBA00023015"/>
    </source>
</evidence>
<dbReference type="Pfam" id="PF01628">
    <property type="entry name" value="HrcA"/>
    <property type="match status" value="1"/>
</dbReference>
<dbReference type="KEGG" id="mane:DP065_02425"/>
<evidence type="ECO:0000259" key="6">
    <source>
        <dbReference type="Pfam" id="PF01628"/>
    </source>
</evidence>
<dbReference type="PIRSF" id="PIRSF005485">
    <property type="entry name" value="HrcA"/>
    <property type="match status" value="1"/>
</dbReference>
<gene>
    <name evidence="5" type="primary">hrcA</name>
    <name evidence="7" type="ORF">DP065_02425</name>
</gene>
<keyword evidence="8" id="KW-1185">Reference proteome</keyword>
<comment type="function">
    <text evidence="5">Negative regulator of class I heat shock genes (grpE-dnaK-dnaJ and groELS operons). Prevents heat-shock induction of these operons.</text>
</comment>
<dbReference type="Gene3D" id="3.30.450.40">
    <property type="match status" value="1"/>
</dbReference>
<organism evidence="7 8">
    <name type="scientific">[Mycoplasma] anseris</name>
    <dbReference type="NCBI Taxonomy" id="92400"/>
    <lineage>
        <taxon>Bacteria</taxon>
        <taxon>Bacillati</taxon>
        <taxon>Mycoplasmatota</taxon>
        <taxon>Mycoplasmoidales</taxon>
        <taxon>Metamycoplasmataceae</taxon>
        <taxon>Metamycoplasma</taxon>
    </lineage>
</organism>
<keyword evidence="1 5" id="KW-0678">Repressor</keyword>
<comment type="similarity">
    <text evidence="5">Belongs to the HrcA family.</text>
</comment>
<accession>A0A2Z4NDC5</accession>
<keyword evidence="3 5" id="KW-0346">Stress response</keyword>
<dbReference type="InterPro" id="IPR002571">
    <property type="entry name" value="HrcA"/>
</dbReference>
<keyword evidence="2 5" id="KW-0805">Transcription regulation</keyword>
<evidence type="ECO:0000313" key="7">
    <source>
        <dbReference type="EMBL" id="AWX69591.1"/>
    </source>
</evidence>
<evidence type="ECO:0000256" key="4">
    <source>
        <dbReference type="ARBA" id="ARBA00023163"/>
    </source>
</evidence>
<dbReference type="Gene3D" id="3.30.390.60">
    <property type="entry name" value="Heat-inducible transcription repressor hrca homolog, domain 3"/>
    <property type="match status" value="1"/>
</dbReference>
<dbReference type="HAMAP" id="MF_00081">
    <property type="entry name" value="HrcA"/>
    <property type="match status" value="1"/>
</dbReference>
<dbReference type="GO" id="GO:0045892">
    <property type="term" value="P:negative regulation of DNA-templated transcription"/>
    <property type="evidence" value="ECO:0007669"/>
    <property type="project" value="UniProtKB-UniRule"/>
</dbReference>
<evidence type="ECO:0000313" key="8">
    <source>
        <dbReference type="Proteomes" id="UP000250218"/>
    </source>
</evidence>
<dbReference type="Proteomes" id="UP000250218">
    <property type="component" value="Chromosome"/>
</dbReference>
<dbReference type="SUPFAM" id="SSF55781">
    <property type="entry name" value="GAF domain-like"/>
    <property type="match status" value="1"/>
</dbReference>
<evidence type="ECO:0000256" key="5">
    <source>
        <dbReference type="HAMAP-Rule" id="MF_00081"/>
    </source>
</evidence>
<dbReference type="InterPro" id="IPR036390">
    <property type="entry name" value="WH_DNA-bd_sf"/>
</dbReference>
<feature type="domain" description="Heat-inducible transcription repressor HrcA C-terminal" evidence="6">
    <location>
        <begin position="105"/>
        <end position="315"/>
    </location>
</feature>
<protein>
    <recommendedName>
        <fullName evidence="5">Heat-inducible transcription repressor HrcA</fullName>
    </recommendedName>
</protein>
<dbReference type="SUPFAM" id="SSF46785">
    <property type="entry name" value="Winged helix' DNA-binding domain"/>
    <property type="match status" value="1"/>
</dbReference>
<dbReference type="GO" id="GO:0003677">
    <property type="term" value="F:DNA binding"/>
    <property type="evidence" value="ECO:0007669"/>
    <property type="project" value="InterPro"/>
</dbReference>
<dbReference type="NCBIfam" id="TIGR00331">
    <property type="entry name" value="hrcA"/>
    <property type="match status" value="1"/>
</dbReference>
<evidence type="ECO:0000256" key="1">
    <source>
        <dbReference type="ARBA" id="ARBA00022491"/>
    </source>
</evidence>
<dbReference type="PANTHER" id="PTHR34824:SF1">
    <property type="entry name" value="HEAT-INDUCIBLE TRANSCRIPTION REPRESSOR HRCA"/>
    <property type="match status" value="1"/>
</dbReference>
<dbReference type="Gene3D" id="1.10.10.10">
    <property type="entry name" value="Winged helix-like DNA-binding domain superfamily/Winged helix DNA-binding domain"/>
    <property type="match status" value="1"/>
</dbReference>
<name>A0A2Z4NDC5_9BACT</name>
<evidence type="ECO:0000256" key="3">
    <source>
        <dbReference type="ARBA" id="ARBA00023016"/>
    </source>
</evidence>
<dbReference type="PANTHER" id="PTHR34824">
    <property type="entry name" value="HEAT-INDUCIBLE TRANSCRIPTION REPRESSOR HRCA"/>
    <property type="match status" value="1"/>
</dbReference>
<dbReference type="InterPro" id="IPR023120">
    <property type="entry name" value="WHTH_transcript_rep_HrcA_IDD"/>
</dbReference>
<dbReference type="RefSeq" id="WP_033179029.1">
    <property type="nucleotide sequence ID" value="NZ_CP030140.1"/>
</dbReference>
<dbReference type="AlphaFoldDB" id="A0A2Z4NDC5"/>